<dbReference type="AlphaFoldDB" id="A0A0F9MUK1"/>
<reference evidence="1" key="1">
    <citation type="journal article" date="2015" name="Nature">
        <title>Complex archaea that bridge the gap between prokaryotes and eukaryotes.</title>
        <authorList>
            <person name="Spang A."/>
            <person name="Saw J.H."/>
            <person name="Jorgensen S.L."/>
            <person name="Zaremba-Niedzwiedzka K."/>
            <person name="Martijn J."/>
            <person name="Lind A.E."/>
            <person name="van Eijk R."/>
            <person name="Schleper C."/>
            <person name="Guy L."/>
            <person name="Ettema T.J."/>
        </authorList>
    </citation>
    <scope>NUCLEOTIDE SEQUENCE</scope>
</reference>
<comment type="caution">
    <text evidence="1">The sequence shown here is derived from an EMBL/GenBank/DDBJ whole genome shotgun (WGS) entry which is preliminary data.</text>
</comment>
<proteinExistence type="predicted"/>
<accession>A0A0F9MUK1</accession>
<sequence>MKDCMESSFNNDLIDNYLISNNLDDKILKAIFKAAYLAGRDDGLNGIFVDHRYAYENFLSINVK</sequence>
<name>A0A0F9MUK1_9ZZZZ</name>
<protein>
    <submittedName>
        <fullName evidence="1">Uncharacterized protein</fullName>
    </submittedName>
</protein>
<dbReference type="EMBL" id="LAZR01004346">
    <property type="protein sequence ID" value="KKN09449.1"/>
    <property type="molecule type" value="Genomic_DNA"/>
</dbReference>
<organism evidence="1">
    <name type="scientific">marine sediment metagenome</name>
    <dbReference type="NCBI Taxonomy" id="412755"/>
    <lineage>
        <taxon>unclassified sequences</taxon>
        <taxon>metagenomes</taxon>
        <taxon>ecological metagenomes</taxon>
    </lineage>
</organism>
<evidence type="ECO:0000313" key="1">
    <source>
        <dbReference type="EMBL" id="KKN09449.1"/>
    </source>
</evidence>
<gene>
    <name evidence="1" type="ORF">LCGC14_1046480</name>
</gene>